<comment type="similarity">
    <text evidence="1 2">Belongs to the phD/YefM antitoxin family.</text>
</comment>
<protein>
    <recommendedName>
        <fullName evidence="2">Antitoxin</fullName>
    </recommendedName>
</protein>
<evidence type="ECO:0000256" key="2">
    <source>
        <dbReference type="RuleBase" id="RU362080"/>
    </source>
</evidence>
<accession>A0A6N7IPG8</accession>
<dbReference type="InterPro" id="IPR036165">
    <property type="entry name" value="YefM-like_sf"/>
</dbReference>
<evidence type="ECO:0000256" key="1">
    <source>
        <dbReference type="ARBA" id="ARBA00009981"/>
    </source>
</evidence>
<name>A0A6N7IPG8_9FIRM</name>
<dbReference type="Proteomes" id="UP000441717">
    <property type="component" value="Unassembled WGS sequence"/>
</dbReference>
<organism evidence="3 4">
    <name type="scientific">Desulfofundulus thermobenzoicus</name>
    <dbReference type="NCBI Taxonomy" id="29376"/>
    <lineage>
        <taxon>Bacteria</taxon>
        <taxon>Bacillati</taxon>
        <taxon>Bacillota</taxon>
        <taxon>Clostridia</taxon>
        <taxon>Eubacteriales</taxon>
        <taxon>Peptococcaceae</taxon>
        <taxon>Desulfofundulus</taxon>
    </lineage>
</organism>
<dbReference type="EMBL" id="WHYR01000012">
    <property type="protein sequence ID" value="MQL51801.1"/>
    <property type="molecule type" value="Genomic_DNA"/>
</dbReference>
<dbReference type="AlphaFoldDB" id="A0A6N7IPG8"/>
<keyword evidence="4" id="KW-1185">Reference proteome</keyword>
<proteinExistence type="inferred from homology"/>
<dbReference type="Pfam" id="PF02604">
    <property type="entry name" value="PhdYeFM_antitox"/>
    <property type="match status" value="1"/>
</dbReference>
<evidence type="ECO:0000313" key="3">
    <source>
        <dbReference type="EMBL" id="MQL51801.1"/>
    </source>
</evidence>
<dbReference type="Gene3D" id="3.40.1620.10">
    <property type="entry name" value="YefM-like domain"/>
    <property type="match status" value="1"/>
</dbReference>
<comment type="caution">
    <text evidence="3">The sequence shown here is derived from an EMBL/GenBank/DDBJ whole genome shotgun (WGS) entry which is preliminary data.</text>
</comment>
<dbReference type="InterPro" id="IPR006442">
    <property type="entry name" value="Antitoxin_Phd/YefM"/>
</dbReference>
<dbReference type="SUPFAM" id="SSF143120">
    <property type="entry name" value="YefM-like"/>
    <property type="match status" value="1"/>
</dbReference>
<evidence type="ECO:0000313" key="4">
    <source>
        <dbReference type="Proteomes" id="UP000441717"/>
    </source>
</evidence>
<dbReference type="OrthoDB" id="1725080at2"/>
<sequence length="139" mass="16114">MYNIRIIFIKYLRKGVAEELSTNIMNERDDPVLFSPSQLVSSSKLSKNLGSYLDKAQKKPIFITREQEVEAVLMSLDDYRELLLEEQKAEEIYFAVLAMRRLIEHSKSPKSLVAMNDVLKRFNVTREELAEVPDDEVDS</sequence>
<gene>
    <name evidence="3" type="ORF">GFC01_05895</name>
</gene>
<comment type="function">
    <text evidence="2">Antitoxin component of a type II toxin-antitoxin (TA) system.</text>
</comment>
<reference evidence="3 4" key="1">
    <citation type="submission" date="2019-10" db="EMBL/GenBank/DDBJ databases">
        <title>Comparative genomics of sulfur disproportionating microorganisms.</title>
        <authorList>
            <person name="Ward L.M."/>
            <person name="Bertran E."/>
            <person name="Johnston D."/>
        </authorList>
    </citation>
    <scope>NUCLEOTIDE SEQUENCE [LARGE SCALE GENOMIC DNA]</scope>
    <source>
        <strain evidence="3 4">DSM 14055</strain>
    </source>
</reference>